<sequence length="50" mass="5115">MSQPRKPSCGDGRASGKGSFTNHPLPRGQTSNKILKAALGCSPSSSSGRN</sequence>
<evidence type="ECO:0000256" key="1">
    <source>
        <dbReference type="SAM" id="MobiDB-lite"/>
    </source>
</evidence>
<evidence type="ECO:0000313" key="2">
    <source>
        <dbReference type="EMBL" id="MBW86710.1"/>
    </source>
</evidence>
<accession>A0A2P2IZT5</accession>
<protein>
    <submittedName>
        <fullName evidence="2">Uncharacterized protein</fullName>
    </submittedName>
</protein>
<feature type="region of interest" description="Disordered" evidence="1">
    <location>
        <begin position="1"/>
        <end position="50"/>
    </location>
</feature>
<feature type="compositionally biased region" description="Polar residues" evidence="1">
    <location>
        <begin position="18"/>
        <end position="33"/>
    </location>
</feature>
<organism evidence="2">
    <name type="scientific">Rhizophora mucronata</name>
    <name type="common">Asiatic mangrove</name>
    <dbReference type="NCBI Taxonomy" id="61149"/>
    <lineage>
        <taxon>Eukaryota</taxon>
        <taxon>Viridiplantae</taxon>
        <taxon>Streptophyta</taxon>
        <taxon>Embryophyta</taxon>
        <taxon>Tracheophyta</taxon>
        <taxon>Spermatophyta</taxon>
        <taxon>Magnoliopsida</taxon>
        <taxon>eudicotyledons</taxon>
        <taxon>Gunneridae</taxon>
        <taxon>Pentapetalae</taxon>
        <taxon>rosids</taxon>
        <taxon>fabids</taxon>
        <taxon>Malpighiales</taxon>
        <taxon>Rhizophoraceae</taxon>
        <taxon>Rhizophora</taxon>
    </lineage>
</organism>
<proteinExistence type="predicted"/>
<dbReference type="EMBL" id="GGEC01006227">
    <property type="protein sequence ID" value="MBW86710.1"/>
    <property type="molecule type" value="Transcribed_RNA"/>
</dbReference>
<name>A0A2P2IZT5_RHIMU</name>
<dbReference type="AlphaFoldDB" id="A0A2P2IZT5"/>
<reference evidence="2" key="1">
    <citation type="submission" date="2018-02" db="EMBL/GenBank/DDBJ databases">
        <title>Rhizophora mucronata_Transcriptome.</title>
        <authorList>
            <person name="Meera S.P."/>
            <person name="Sreeshan A."/>
            <person name="Augustine A."/>
        </authorList>
    </citation>
    <scope>NUCLEOTIDE SEQUENCE</scope>
    <source>
        <tissue evidence="2">Leaf</tissue>
    </source>
</reference>